<evidence type="ECO:0000313" key="1">
    <source>
        <dbReference type="EMBL" id="KAJ8414362.1"/>
    </source>
</evidence>
<evidence type="ECO:0000313" key="2">
    <source>
        <dbReference type="Proteomes" id="UP001221898"/>
    </source>
</evidence>
<keyword evidence="2" id="KW-1185">Reference proteome</keyword>
<dbReference type="AlphaFoldDB" id="A0AAD7T4M2"/>
<dbReference type="EMBL" id="JAINUG010000013">
    <property type="protein sequence ID" value="KAJ8414362.1"/>
    <property type="molecule type" value="Genomic_DNA"/>
</dbReference>
<name>A0AAD7T4M2_9TELE</name>
<sequence>MYLSLPDASACSLVMIQNWISTVWAGEDCTVSALINFSSRLFPRANAGLGRLPLLSRIAAVFECGEHDRGSPRGFCVRQISSLCCDVTLHKVKTPVRGAH</sequence>
<dbReference type="Proteomes" id="UP001221898">
    <property type="component" value="Unassembled WGS sequence"/>
</dbReference>
<protein>
    <submittedName>
        <fullName evidence="1">Uncharacterized protein</fullName>
    </submittedName>
</protein>
<comment type="caution">
    <text evidence="1">The sequence shown here is derived from an EMBL/GenBank/DDBJ whole genome shotgun (WGS) entry which is preliminary data.</text>
</comment>
<organism evidence="1 2">
    <name type="scientific">Aldrovandia affinis</name>
    <dbReference type="NCBI Taxonomy" id="143900"/>
    <lineage>
        <taxon>Eukaryota</taxon>
        <taxon>Metazoa</taxon>
        <taxon>Chordata</taxon>
        <taxon>Craniata</taxon>
        <taxon>Vertebrata</taxon>
        <taxon>Euteleostomi</taxon>
        <taxon>Actinopterygii</taxon>
        <taxon>Neopterygii</taxon>
        <taxon>Teleostei</taxon>
        <taxon>Notacanthiformes</taxon>
        <taxon>Halosauridae</taxon>
        <taxon>Aldrovandia</taxon>
    </lineage>
</organism>
<gene>
    <name evidence="1" type="ORF">AAFF_G00052320</name>
</gene>
<proteinExistence type="predicted"/>
<accession>A0AAD7T4M2</accession>
<reference evidence="1" key="1">
    <citation type="journal article" date="2023" name="Science">
        <title>Genome structures resolve the early diversification of teleost fishes.</title>
        <authorList>
            <person name="Parey E."/>
            <person name="Louis A."/>
            <person name="Montfort J."/>
            <person name="Bouchez O."/>
            <person name="Roques C."/>
            <person name="Iampietro C."/>
            <person name="Lluch J."/>
            <person name="Castinel A."/>
            <person name="Donnadieu C."/>
            <person name="Desvignes T."/>
            <person name="Floi Bucao C."/>
            <person name="Jouanno E."/>
            <person name="Wen M."/>
            <person name="Mejri S."/>
            <person name="Dirks R."/>
            <person name="Jansen H."/>
            <person name="Henkel C."/>
            <person name="Chen W.J."/>
            <person name="Zahm M."/>
            <person name="Cabau C."/>
            <person name="Klopp C."/>
            <person name="Thompson A.W."/>
            <person name="Robinson-Rechavi M."/>
            <person name="Braasch I."/>
            <person name="Lecointre G."/>
            <person name="Bobe J."/>
            <person name="Postlethwait J.H."/>
            <person name="Berthelot C."/>
            <person name="Roest Crollius H."/>
            <person name="Guiguen Y."/>
        </authorList>
    </citation>
    <scope>NUCLEOTIDE SEQUENCE</scope>
    <source>
        <strain evidence="1">NC1722</strain>
    </source>
</reference>